<organism evidence="2 3">
    <name type="scientific">Gordonia phage Clark</name>
    <dbReference type="NCBI Taxonomy" id="2588133"/>
    <lineage>
        <taxon>Viruses</taxon>
        <taxon>Duplodnaviria</taxon>
        <taxon>Heunggongvirae</taxon>
        <taxon>Uroviricota</taxon>
        <taxon>Caudoviricetes</taxon>
        <taxon>Beenievirus</taxon>
        <taxon>Beenievirus clark</taxon>
    </lineage>
</organism>
<evidence type="ECO:0000313" key="2">
    <source>
        <dbReference type="EMBL" id="QDF17981.1"/>
    </source>
</evidence>
<dbReference type="KEGG" id="vg:77930275"/>
<protein>
    <submittedName>
        <fullName evidence="2">Uncharacterized protein</fullName>
    </submittedName>
</protein>
<reference evidence="2 3" key="1">
    <citation type="submission" date="2019-04" db="EMBL/GenBank/DDBJ databases">
        <authorList>
            <person name="Wiafe-Kwakye C.S."/>
            <person name="Molloy S.D."/>
            <person name="Garlena R.A."/>
            <person name="Russell D.A."/>
            <person name="Pope W.H."/>
            <person name="Jacobs-Sera D."/>
            <person name="Hatfull G.F."/>
        </authorList>
    </citation>
    <scope>NUCLEOTIDE SEQUENCE [LARGE SCALE GENOMIC DNA]</scope>
</reference>
<name>A0A4Y6EKV0_9CAUD</name>
<keyword evidence="1" id="KW-0812">Transmembrane</keyword>
<gene>
    <name evidence="2" type="primary">32</name>
    <name evidence="2" type="ORF">SEA_CLARK_32</name>
</gene>
<keyword evidence="1" id="KW-1133">Transmembrane helix</keyword>
<keyword evidence="1" id="KW-0472">Membrane</keyword>
<feature type="transmembrane region" description="Helical" evidence="1">
    <location>
        <begin position="20"/>
        <end position="43"/>
    </location>
</feature>
<accession>A0A4Y6EKV0</accession>
<proteinExistence type="predicted"/>
<sequence>MGRRRRHIYAPPRWWERTFLHAPVWAWALMTVLVVALLCGIVFGPSTDSALDDLGNTLPALEDLAG</sequence>
<evidence type="ECO:0000256" key="1">
    <source>
        <dbReference type="SAM" id="Phobius"/>
    </source>
</evidence>
<keyword evidence="3" id="KW-1185">Reference proteome</keyword>
<evidence type="ECO:0000313" key="3">
    <source>
        <dbReference type="Proteomes" id="UP000320867"/>
    </source>
</evidence>
<dbReference type="GeneID" id="77930275"/>
<dbReference type="EMBL" id="MK801729">
    <property type="protein sequence ID" value="QDF17981.1"/>
    <property type="molecule type" value="Genomic_DNA"/>
</dbReference>
<dbReference type="Proteomes" id="UP000320867">
    <property type="component" value="Segment"/>
</dbReference>
<dbReference type="RefSeq" id="YP_010654427.1">
    <property type="nucleotide sequence ID" value="NC_070811.1"/>
</dbReference>